<dbReference type="EMBL" id="LAZR01001246">
    <property type="protein sequence ID" value="KKN47990.1"/>
    <property type="molecule type" value="Genomic_DNA"/>
</dbReference>
<protein>
    <recommendedName>
        <fullName evidence="2">Glycosyltransferase 2-like domain-containing protein</fullName>
    </recommendedName>
</protein>
<dbReference type="AlphaFoldDB" id="A0A0F9QUM7"/>
<dbReference type="InterPro" id="IPR021466">
    <property type="entry name" value="Put_rhamnosyl_transferase"/>
</dbReference>
<dbReference type="Pfam" id="PF11316">
    <property type="entry name" value="Rhamno_transf"/>
    <property type="match status" value="1"/>
</dbReference>
<evidence type="ECO:0008006" key="2">
    <source>
        <dbReference type="Google" id="ProtNLM"/>
    </source>
</evidence>
<accession>A0A0F9QUM7</accession>
<reference evidence="1" key="1">
    <citation type="journal article" date="2015" name="Nature">
        <title>Complex archaea that bridge the gap between prokaryotes and eukaryotes.</title>
        <authorList>
            <person name="Spang A."/>
            <person name="Saw J.H."/>
            <person name="Jorgensen S.L."/>
            <person name="Zaremba-Niedzwiedzka K."/>
            <person name="Martijn J."/>
            <person name="Lind A.E."/>
            <person name="van Eijk R."/>
            <person name="Schleper C."/>
            <person name="Guy L."/>
            <person name="Ettema T.J."/>
        </authorList>
    </citation>
    <scope>NUCLEOTIDE SEQUENCE</scope>
</reference>
<comment type="caution">
    <text evidence="1">The sequence shown here is derived from an EMBL/GenBank/DDBJ whole genome shotgun (WGS) entry which is preliminary data.</text>
</comment>
<proteinExistence type="predicted"/>
<name>A0A0F9QUM7_9ZZZZ</name>
<evidence type="ECO:0000313" key="1">
    <source>
        <dbReference type="EMBL" id="KKN47990.1"/>
    </source>
</evidence>
<organism evidence="1">
    <name type="scientific">marine sediment metagenome</name>
    <dbReference type="NCBI Taxonomy" id="412755"/>
    <lineage>
        <taxon>unclassified sequences</taxon>
        <taxon>metagenomes</taxon>
        <taxon>ecological metagenomes</taxon>
    </lineage>
</organism>
<dbReference type="CDD" id="cd00761">
    <property type="entry name" value="Glyco_tranf_GTA_type"/>
    <property type="match status" value="1"/>
</dbReference>
<sequence>MNLVSFTHVIATRFNIGKGTNAAWTKHRGQLLRQYCAKGIEAQIFKDFRWVLLVDENTPAAVLAPIVKGLPCDILHVGRLQPGKRPPWPKKLAAWCKQQAKTDWLVTTRLDSDDVLHPKYMAEIAAAVRPKTESLAFLGGYLIRVPENRVISVRKTTTNFQSVVEPTRDAHTAYSAPHGRIRLRYPPRILSVWPRWLIVQHGENTRVGDLKVKPIRWNVFTRDFGFLFSQADKR</sequence>
<gene>
    <name evidence="1" type="ORF">LCGC14_0657480</name>
</gene>